<dbReference type="RefSeq" id="WP_267534932.1">
    <property type="nucleotide sequence ID" value="NZ_JAPNKA010000001.1"/>
</dbReference>
<name>A0ABT4A2Z7_9BACT</name>
<organism evidence="1 2">
    <name type="scientific">Archangium lansingense</name>
    <dbReference type="NCBI Taxonomy" id="2995310"/>
    <lineage>
        <taxon>Bacteria</taxon>
        <taxon>Pseudomonadati</taxon>
        <taxon>Myxococcota</taxon>
        <taxon>Myxococcia</taxon>
        <taxon>Myxococcales</taxon>
        <taxon>Cystobacterineae</taxon>
        <taxon>Archangiaceae</taxon>
        <taxon>Archangium</taxon>
    </lineage>
</organism>
<gene>
    <name evidence="1" type="ORF">OV287_16230</name>
</gene>
<evidence type="ECO:0000313" key="2">
    <source>
        <dbReference type="Proteomes" id="UP001207654"/>
    </source>
</evidence>
<dbReference type="Proteomes" id="UP001207654">
    <property type="component" value="Unassembled WGS sequence"/>
</dbReference>
<accession>A0ABT4A2Z7</accession>
<reference evidence="1 2" key="1">
    <citation type="submission" date="2022-11" db="EMBL/GenBank/DDBJ databases">
        <title>Minimal conservation of predation-associated metabolite biosynthetic gene clusters underscores biosynthetic potential of Myxococcota including descriptions for ten novel species: Archangium lansinium sp. nov., Myxococcus landrumus sp. nov., Nannocystis bai.</title>
        <authorList>
            <person name="Ahearne A."/>
            <person name="Stevens C."/>
            <person name="Phillips K."/>
        </authorList>
    </citation>
    <scope>NUCLEOTIDE SEQUENCE [LARGE SCALE GENOMIC DNA]</scope>
    <source>
        <strain evidence="1 2">MIWBW</strain>
    </source>
</reference>
<keyword evidence="2" id="KW-1185">Reference proteome</keyword>
<sequence>MHPGHELTYTALRKFPAVEQRGDYVHVVIDARTNERAWLRLNKDNGKKPQVGITSFASREWAWSGIEVQHLAPKSETRLYSAPRQEARWHSLSPSRPARREGAVVGDLRIIKTHGNFMQVGELLSLDEELAPVGWVPINDENGVLLIWPVYAPMC</sequence>
<dbReference type="EMBL" id="JAPNKA010000001">
    <property type="protein sequence ID" value="MCY1076023.1"/>
    <property type="molecule type" value="Genomic_DNA"/>
</dbReference>
<proteinExistence type="predicted"/>
<comment type="caution">
    <text evidence="1">The sequence shown here is derived from an EMBL/GenBank/DDBJ whole genome shotgun (WGS) entry which is preliminary data.</text>
</comment>
<evidence type="ECO:0000313" key="1">
    <source>
        <dbReference type="EMBL" id="MCY1076023.1"/>
    </source>
</evidence>
<protein>
    <submittedName>
        <fullName evidence="1">Uncharacterized protein</fullName>
    </submittedName>
</protein>